<dbReference type="KEGG" id="harc:HARCEL1_10550"/>
<name>A0A2R4X2U6_9EURY</name>
<dbReference type="SUPFAM" id="SSF48371">
    <property type="entry name" value="ARM repeat"/>
    <property type="match status" value="1"/>
</dbReference>
<dbReference type="EMBL" id="CP028858">
    <property type="protein sequence ID" value="AWB28115.1"/>
    <property type="molecule type" value="Genomic_DNA"/>
</dbReference>
<evidence type="ECO:0000313" key="3">
    <source>
        <dbReference type="Proteomes" id="UP000244727"/>
    </source>
</evidence>
<proteinExistence type="predicted"/>
<dbReference type="InterPro" id="IPR016024">
    <property type="entry name" value="ARM-type_fold"/>
</dbReference>
<evidence type="ECO:0000256" key="1">
    <source>
        <dbReference type="SAM" id="MobiDB-lite"/>
    </source>
</evidence>
<dbReference type="AlphaFoldDB" id="A0A2R4X2U6"/>
<dbReference type="GeneID" id="36512951"/>
<sequence>MTSDAKAAVEDLIDRIESSTGRVTAEDIEPYLDHDEQVVRKRAADAAFAVASNEPSEIVPLVDRLIEMADDGFIANRQSAFGALGAIAAEDPAAVEDGFDTYVEGLQASTPRTRIRAARSFALVVGENPELAVGSLDDIVAAVDVEEPDEPVTEQAGFAGQPDPAAEMVAEDVSNHEFARELASNALVDAVEVAPEAVAEYADAIRPWLDDGNTMIVSAAIDVYSALAAEGYDLPDDLSDHIEAGLVDAPVEVQARAIRALGYLEATDAVDTLRDLAQTTDEDELASLATDTADYLDREDDPAE</sequence>
<accession>A0A2R4X2U6</accession>
<dbReference type="InterPro" id="IPR011989">
    <property type="entry name" value="ARM-like"/>
</dbReference>
<reference evidence="2 3" key="1">
    <citation type="submission" date="2018-04" db="EMBL/GenBank/DDBJ databases">
        <title>Halococcoides cellulosivorans gen. nov., sp. nov., an extremely halophilic cellulose-utilizing haloarchaeon from hypersaline lakes.</title>
        <authorList>
            <person name="Sorokin D.Y."/>
            <person name="Toshchakov S.V."/>
            <person name="Samarov N.I."/>
            <person name="Korzhenkov A."/>
            <person name="Kublanov I.V."/>
        </authorList>
    </citation>
    <scope>NUCLEOTIDE SEQUENCE [LARGE SCALE GENOMIC DNA]</scope>
    <source>
        <strain evidence="2 3">HArcel1</strain>
    </source>
</reference>
<dbReference type="Proteomes" id="UP000244727">
    <property type="component" value="Chromosome"/>
</dbReference>
<evidence type="ECO:0008006" key="4">
    <source>
        <dbReference type="Google" id="ProtNLM"/>
    </source>
</evidence>
<evidence type="ECO:0000313" key="2">
    <source>
        <dbReference type="EMBL" id="AWB28115.1"/>
    </source>
</evidence>
<keyword evidence="3" id="KW-1185">Reference proteome</keyword>
<organism evidence="2 3">
    <name type="scientific">Halococcoides cellulosivorans</name>
    <dbReference type="NCBI Taxonomy" id="1679096"/>
    <lineage>
        <taxon>Archaea</taxon>
        <taxon>Methanobacteriati</taxon>
        <taxon>Methanobacteriota</taxon>
        <taxon>Stenosarchaea group</taxon>
        <taxon>Halobacteria</taxon>
        <taxon>Halobacteriales</taxon>
        <taxon>Haloarculaceae</taxon>
        <taxon>Halococcoides</taxon>
    </lineage>
</organism>
<dbReference type="RefSeq" id="WP_108383297.1">
    <property type="nucleotide sequence ID" value="NZ_CP028858.1"/>
</dbReference>
<feature type="region of interest" description="Disordered" evidence="1">
    <location>
        <begin position="281"/>
        <end position="304"/>
    </location>
</feature>
<dbReference type="Gene3D" id="1.25.10.10">
    <property type="entry name" value="Leucine-rich Repeat Variant"/>
    <property type="match status" value="2"/>
</dbReference>
<gene>
    <name evidence="2" type="ORF">HARCEL1_10550</name>
</gene>
<protein>
    <recommendedName>
        <fullName evidence="4">HEAT repeat domain-containing protein</fullName>
    </recommendedName>
</protein>